<keyword evidence="6" id="KW-0997">Cell inner membrane</keyword>
<comment type="subcellular location">
    <subcellularLocation>
        <location evidence="1">Cell inner membrane</location>
    </subcellularLocation>
</comment>
<dbReference type="RefSeq" id="WP_286660412.1">
    <property type="nucleotide sequence ID" value="NZ_JASZYV010000002.1"/>
</dbReference>
<dbReference type="EMBL" id="JASZYV010000002">
    <property type="protein sequence ID" value="MDM0045334.1"/>
    <property type="molecule type" value="Genomic_DNA"/>
</dbReference>
<evidence type="ECO:0000256" key="8">
    <source>
        <dbReference type="ARBA" id="ARBA00022927"/>
    </source>
</evidence>
<evidence type="ECO:0000256" key="10">
    <source>
        <dbReference type="ARBA" id="ARBA00030772"/>
    </source>
</evidence>
<evidence type="ECO:0000256" key="6">
    <source>
        <dbReference type="ARBA" id="ARBA00022519"/>
    </source>
</evidence>
<comment type="similarity">
    <text evidence="2">Belongs to the GSP N family.</text>
</comment>
<evidence type="ECO:0000256" key="9">
    <source>
        <dbReference type="ARBA" id="ARBA00023136"/>
    </source>
</evidence>
<dbReference type="InterPro" id="IPR022792">
    <property type="entry name" value="T2SS_protein-GspN"/>
</dbReference>
<keyword evidence="7" id="KW-0812">Transmembrane</keyword>
<keyword evidence="12" id="KW-1185">Reference proteome</keyword>
<evidence type="ECO:0000256" key="7">
    <source>
        <dbReference type="ARBA" id="ARBA00022692"/>
    </source>
</evidence>
<accession>A0ABT7NBL1</accession>
<sequence>MAKRSLRPLIPAERRQGWRWALLGVLLGGLVTLTLSAPARWLAQLLRVQTQGHLLILNPRGTVWNGSGNVVFASGVGGADAISLPGVVGWRLRPDWRGLSAQLDLSCCTSTPMGVKIRPGADGIHLQLVDGSSRWPAGLLTGFGAPFNTLRLEGVLDLSTQNLSLAFRGRTLSFDGRATLDATDISSSLSTLRPMGSYRVVLDGGNASSMIVTTRDGSLRLSGTGRWNGQAMRFSGEASAAPGREDALSNLLNIIGRRDGARSIITLG</sequence>
<evidence type="ECO:0000313" key="11">
    <source>
        <dbReference type="EMBL" id="MDM0045334.1"/>
    </source>
</evidence>
<name>A0ABT7NBL1_9BURK</name>
<organism evidence="11 12">
    <name type="scientific">Variovorax dokdonensis</name>
    <dbReference type="NCBI Taxonomy" id="344883"/>
    <lineage>
        <taxon>Bacteria</taxon>
        <taxon>Pseudomonadati</taxon>
        <taxon>Pseudomonadota</taxon>
        <taxon>Betaproteobacteria</taxon>
        <taxon>Burkholderiales</taxon>
        <taxon>Comamonadaceae</taxon>
        <taxon>Variovorax</taxon>
    </lineage>
</organism>
<protein>
    <recommendedName>
        <fullName evidence="3">Type II secretion system protein N</fullName>
    </recommendedName>
    <alternativeName>
        <fullName evidence="10">General secretion pathway protein N</fullName>
    </alternativeName>
</protein>
<gene>
    <name evidence="11" type="primary">gspN</name>
    <name evidence="11" type="ORF">QTH91_12635</name>
</gene>
<dbReference type="Proteomes" id="UP001174908">
    <property type="component" value="Unassembled WGS sequence"/>
</dbReference>
<evidence type="ECO:0000313" key="12">
    <source>
        <dbReference type="Proteomes" id="UP001174908"/>
    </source>
</evidence>
<evidence type="ECO:0000256" key="1">
    <source>
        <dbReference type="ARBA" id="ARBA00004533"/>
    </source>
</evidence>
<keyword evidence="4" id="KW-0813">Transport</keyword>
<keyword evidence="8" id="KW-0653">Protein transport</keyword>
<reference evidence="11" key="1">
    <citation type="submission" date="2023-06" db="EMBL/GenBank/DDBJ databases">
        <authorList>
            <person name="Jiang Y."/>
            <person name="Liu Q."/>
        </authorList>
    </citation>
    <scope>NUCLEOTIDE SEQUENCE</scope>
    <source>
        <strain evidence="11">CGMCC 1.12089</strain>
    </source>
</reference>
<keyword evidence="9" id="KW-0472">Membrane</keyword>
<evidence type="ECO:0000256" key="2">
    <source>
        <dbReference type="ARBA" id="ARBA00007208"/>
    </source>
</evidence>
<evidence type="ECO:0000256" key="3">
    <source>
        <dbReference type="ARBA" id="ARBA00021563"/>
    </source>
</evidence>
<comment type="caution">
    <text evidence="11">The sequence shown here is derived from an EMBL/GenBank/DDBJ whole genome shotgun (WGS) entry which is preliminary data.</text>
</comment>
<keyword evidence="5" id="KW-1003">Cell membrane</keyword>
<evidence type="ECO:0000256" key="5">
    <source>
        <dbReference type="ARBA" id="ARBA00022475"/>
    </source>
</evidence>
<dbReference type="Pfam" id="PF01203">
    <property type="entry name" value="T2SSN"/>
    <property type="match status" value="1"/>
</dbReference>
<proteinExistence type="inferred from homology"/>
<evidence type="ECO:0000256" key="4">
    <source>
        <dbReference type="ARBA" id="ARBA00022448"/>
    </source>
</evidence>